<protein>
    <recommendedName>
        <fullName evidence="7">TF-B3 domain-containing protein</fullName>
    </recommendedName>
</protein>
<evidence type="ECO:0000256" key="5">
    <source>
        <dbReference type="ARBA" id="ARBA00023242"/>
    </source>
</evidence>
<feature type="compositionally biased region" description="Acidic residues" evidence="6">
    <location>
        <begin position="153"/>
        <end position="163"/>
    </location>
</feature>
<dbReference type="EMBL" id="MTKT01005554">
    <property type="protein sequence ID" value="OWM66311.1"/>
    <property type="molecule type" value="Genomic_DNA"/>
</dbReference>
<gene>
    <name evidence="8" type="ORF">CDL15_Pgr013528</name>
</gene>
<keyword evidence="2" id="KW-0805">Transcription regulation</keyword>
<feature type="region of interest" description="Disordered" evidence="6">
    <location>
        <begin position="251"/>
        <end position="311"/>
    </location>
</feature>
<feature type="region of interest" description="Disordered" evidence="6">
    <location>
        <begin position="130"/>
        <end position="200"/>
    </location>
</feature>
<comment type="subcellular location">
    <subcellularLocation>
        <location evidence="1">Nucleus</location>
    </subcellularLocation>
</comment>
<feature type="compositionally biased region" description="Polar residues" evidence="6">
    <location>
        <begin position="285"/>
        <end position="297"/>
    </location>
</feature>
<dbReference type="SUPFAM" id="SSF101936">
    <property type="entry name" value="DNA-binding pseudobarrel domain"/>
    <property type="match status" value="1"/>
</dbReference>
<evidence type="ECO:0000313" key="9">
    <source>
        <dbReference type="Proteomes" id="UP000197138"/>
    </source>
</evidence>
<dbReference type="Proteomes" id="UP000197138">
    <property type="component" value="Unassembled WGS sequence"/>
</dbReference>
<organism evidence="8 9">
    <name type="scientific">Punica granatum</name>
    <name type="common">Pomegranate</name>
    <dbReference type="NCBI Taxonomy" id="22663"/>
    <lineage>
        <taxon>Eukaryota</taxon>
        <taxon>Viridiplantae</taxon>
        <taxon>Streptophyta</taxon>
        <taxon>Embryophyta</taxon>
        <taxon>Tracheophyta</taxon>
        <taxon>Spermatophyta</taxon>
        <taxon>Magnoliopsida</taxon>
        <taxon>eudicotyledons</taxon>
        <taxon>Gunneridae</taxon>
        <taxon>Pentapetalae</taxon>
        <taxon>rosids</taxon>
        <taxon>malvids</taxon>
        <taxon>Myrtales</taxon>
        <taxon>Lythraceae</taxon>
        <taxon>Punica</taxon>
    </lineage>
</organism>
<dbReference type="PANTHER" id="PTHR31920:SF37">
    <property type="entry name" value="B3 DOMAIN-CONTAINING TRANSCRIPTION FACTOR VRN1"/>
    <property type="match status" value="1"/>
</dbReference>
<dbReference type="Gene3D" id="2.40.330.10">
    <property type="entry name" value="DNA-binding pseudobarrel domain"/>
    <property type="match status" value="1"/>
</dbReference>
<evidence type="ECO:0000256" key="3">
    <source>
        <dbReference type="ARBA" id="ARBA00023125"/>
    </source>
</evidence>
<feature type="domain" description="TF-B3" evidence="7">
    <location>
        <begin position="29"/>
        <end position="122"/>
    </location>
</feature>
<dbReference type="SMART" id="SM01019">
    <property type="entry name" value="B3"/>
    <property type="match status" value="1"/>
</dbReference>
<accession>A0A218W225</accession>
<reference evidence="9" key="1">
    <citation type="journal article" date="2017" name="Plant J.">
        <title>The pomegranate (Punica granatum L.) genome and the genomics of punicalagin biosynthesis.</title>
        <authorList>
            <person name="Qin G."/>
            <person name="Xu C."/>
            <person name="Ming R."/>
            <person name="Tang H."/>
            <person name="Guyot R."/>
            <person name="Kramer E.M."/>
            <person name="Hu Y."/>
            <person name="Yi X."/>
            <person name="Qi Y."/>
            <person name="Xu X."/>
            <person name="Gao Z."/>
            <person name="Pan H."/>
            <person name="Jian J."/>
            <person name="Tian Y."/>
            <person name="Yue Z."/>
            <person name="Xu Y."/>
        </authorList>
    </citation>
    <scope>NUCLEOTIDE SEQUENCE [LARGE SCALE GENOMIC DNA]</scope>
    <source>
        <strain evidence="9">cv. Dabenzi</strain>
    </source>
</reference>
<evidence type="ECO:0000256" key="1">
    <source>
        <dbReference type="ARBA" id="ARBA00004123"/>
    </source>
</evidence>
<dbReference type="InterPro" id="IPR003340">
    <property type="entry name" value="B3_DNA-bd"/>
</dbReference>
<keyword evidence="4" id="KW-0804">Transcription</keyword>
<name>A0A218W225_PUNGR</name>
<dbReference type="GO" id="GO:0005634">
    <property type="term" value="C:nucleus"/>
    <property type="evidence" value="ECO:0007669"/>
    <property type="project" value="UniProtKB-SubCell"/>
</dbReference>
<proteinExistence type="predicted"/>
<evidence type="ECO:0000256" key="4">
    <source>
        <dbReference type="ARBA" id="ARBA00023163"/>
    </source>
</evidence>
<sequence>MASGSRGTRGGRHSQSQSWRNSCVLETPHFSRILNPEILQLGKLSILETFEMEYGRDLSSPTLLKVYNGKIWQVVLRKLGGSIWLCGGWRKFMKKYKMREGYSVFFRYEGSSVFDVVILDEIGMEIEYPSRSTHSRSARARRPSSVIDIGNSTEEESGDESDEPLQSSASKVKADNSGKKYRATSSSSERTEVGHSSRFGNAPEAASQFEMEHPSFQVEVDSSDAEVDGVGCQKEPKAAEKIEPSFALSKVASGRGGGTIGSSSPVLRAGNSRGSSDWLPLEQTMGHTSSLQASQACHGSKTENAVYRSEY</sequence>
<evidence type="ECO:0000256" key="6">
    <source>
        <dbReference type="SAM" id="MobiDB-lite"/>
    </source>
</evidence>
<comment type="caution">
    <text evidence="8">The sequence shown here is derived from an EMBL/GenBank/DDBJ whole genome shotgun (WGS) entry which is preliminary data.</text>
</comment>
<dbReference type="PROSITE" id="PS50863">
    <property type="entry name" value="B3"/>
    <property type="match status" value="1"/>
</dbReference>
<evidence type="ECO:0000313" key="8">
    <source>
        <dbReference type="EMBL" id="OWM66311.1"/>
    </source>
</evidence>
<keyword evidence="3" id="KW-0238">DNA-binding</keyword>
<dbReference type="InterPro" id="IPR015300">
    <property type="entry name" value="DNA-bd_pseudobarrel_sf"/>
</dbReference>
<dbReference type="PANTHER" id="PTHR31920">
    <property type="entry name" value="B3 DOMAIN-CONTAINING"/>
    <property type="match status" value="1"/>
</dbReference>
<evidence type="ECO:0000259" key="7">
    <source>
        <dbReference type="PROSITE" id="PS50863"/>
    </source>
</evidence>
<dbReference type="AlphaFoldDB" id="A0A218W225"/>
<feature type="compositionally biased region" description="Basic residues" evidence="6">
    <location>
        <begin position="133"/>
        <end position="142"/>
    </location>
</feature>
<dbReference type="GO" id="GO:0003677">
    <property type="term" value="F:DNA binding"/>
    <property type="evidence" value="ECO:0007669"/>
    <property type="project" value="UniProtKB-KW"/>
</dbReference>
<evidence type="ECO:0000256" key="2">
    <source>
        <dbReference type="ARBA" id="ARBA00023015"/>
    </source>
</evidence>
<dbReference type="InterPro" id="IPR050655">
    <property type="entry name" value="Plant_B3_domain"/>
</dbReference>
<dbReference type="CDD" id="cd10017">
    <property type="entry name" value="B3_DNA"/>
    <property type="match status" value="1"/>
</dbReference>
<dbReference type="Pfam" id="PF02362">
    <property type="entry name" value="B3"/>
    <property type="match status" value="1"/>
</dbReference>
<keyword evidence="5" id="KW-0539">Nucleus</keyword>